<dbReference type="Proteomes" id="UP000030669">
    <property type="component" value="Unassembled WGS sequence"/>
</dbReference>
<protein>
    <submittedName>
        <fullName evidence="1">Uncharacterized protein</fullName>
    </submittedName>
</protein>
<sequence length="304" mass="33300">MSIETDMPPDAISKKSILVNFICSILLRSAPDAVPICEAKYILPRDPTCPYHPLSKFTRKAAVADLIETAPVSEGSRDSLPNQAPAPQTWEPWELDIPGRMERFFDEGEEEESDGDSMPVRQNPLLNRHLLSTPVPSDEVFLPFLCVSEQDSIFDLLSSALYQRVGCGFKTPLVGLTYHYGSPAVQLLVAWLEDEDTDTSNGRLPAVHVACEGSSGLGTPHSLFNLCDPLDALRLASLLICLPKCVSSLRELGAGDSSQLNVEPLPWRSDFYPIEDGCDNSNDYVAKIAVWAKGVADAIDPVER</sequence>
<dbReference type="KEGG" id="gtr:GLOTRDRAFT_134223"/>
<dbReference type="EMBL" id="KB469347">
    <property type="protein sequence ID" value="EPQ50140.1"/>
    <property type="molecule type" value="Genomic_DNA"/>
</dbReference>
<dbReference type="RefSeq" id="XP_007871406.1">
    <property type="nucleotide sequence ID" value="XM_007873215.1"/>
</dbReference>
<dbReference type="AlphaFoldDB" id="S7R6X6"/>
<dbReference type="OrthoDB" id="2919059at2759"/>
<evidence type="ECO:0000313" key="1">
    <source>
        <dbReference type="EMBL" id="EPQ50140.1"/>
    </source>
</evidence>
<keyword evidence="2" id="KW-1185">Reference proteome</keyword>
<dbReference type="GeneID" id="19302959"/>
<organism evidence="1 2">
    <name type="scientific">Gloeophyllum trabeum (strain ATCC 11539 / FP-39264 / Madison 617)</name>
    <name type="common">Brown rot fungus</name>
    <dbReference type="NCBI Taxonomy" id="670483"/>
    <lineage>
        <taxon>Eukaryota</taxon>
        <taxon>Fungi</taxon>
        <taxon>Dikarya</taxon>
        <taxon>Basidiomycota</taxon>
        <taxon>Agaricomycotina</taxon>
        <taxon>Agaricomycetes</taxon>
        <taxon>Gloeophyllales</taxon>
        <taxon>Gloeophyllaceae</taxon>
        <taxon>Gloeophyllum</taxon>
    </lineage>
</organism>
<reference evidence="1 2" key="1">
    <citation type="journal article" date="2012" name="Science">
        <title>The Paleozoic origin of enzymatic lignin decomposition reconstructed from 31 fungal genomes.</title>
        <authorList>
            <person name="Floudas D."/>
            <person name="Binder M."/>
            <person name="Riley R."/>
            <person name="Barry K."/>
            <person name="Blanchette R.A."/>
            <person name="Henrissat B."/>
            <person name="Martinez A.T."/>
            <person name="Otillar R."/>
            <person name="Spatafora J.W."/>
            <person name="Yadav J.S."/>
            <person name="Aerts A."/>
            <person name="Benoit I."/>
            <person name="Boyd A."/>
            <person name="Carlson A."/>
            <person name="Copeland A."/>
            <person name="Coutinho P.M."/>
            <person name="de Vries R.P."/>
            <person name="Ferreira P."/>
            <person name="Findley K."/>
            <person name="Foster B."/>
            <person name="Gaskell J."/>
            <person name="Glotzer D."/>
            <person name="Gorecki P."/>
            <person name="Heitman J."/>
            <person name="Hesse C."/>
            <person name="Hori C."/>
            <person name="Igarashi K."/>
            <person name="Jurgens J.A."/>
            <person name="Kallen N."/>
            <person name="Kersten P."/>
            <person name="Kohler A."/>
            <person name="Kuees U."/>
            <person name="Kumar T.K.A."/>
            <person name="Kuo A."/>
            <person name="LaButti K."/>
            <person name="Larrondo L.F."/>
            <person name="Lindquist E."/>
            <person name="Ling A."/>
            <person name="Lombard V."/>
            <person name="Lucas S."/>
            <person name="Lundell T."/>
            <person name="Martin R."/>
            <person name="McLaughlin D.J."/>
            <person name="Morgenstern I."/>
            <person name="Morin E."/>
            <person name="Murat C."/>
            <person name="Nagy L.G."/>
            <person name="Nolan M."/>
            <person name="Ohm R.A."/>
            <person name="Patyshakuliyeva A."/>
            <person name="Rokas A."/>
            <person name="Ruiz-Duenas F.J."/>
            <person name="Sabat G."/>
            <person name="Salamov A."/>
            <person name="Samejima M."/>
            <person name="Schmutz J."/>
            <person name="Slot J.C."/>
            <person name="St John F."/>
            <person name="Stenlid J."/>
            <person name="Sun H."/>
            <person name="Sun S."/>
            <person name="Syed K."/>
            <person name="Tsang A."/>
            <person name="Wiebenga A."/>
            <person name="Young D."/>
            <person name="Pisabarro A."/>
            <person name="Eastwood D.C."/>
            <person name="Martin F."/>
            <person name="Cullen D."/>
            <person name="Grigoriev I.V."/>
            <person name="Hibbett D.S."/>
        </authorList>
    </citation>
    <scope>NUCLEOTIDE SEQUENCE [LARGE SCALE GENOMIC DNA]</scope>
    <source>
        <strain evidence="1 2">ATCC 11539</strain>
    </source>
</reference>
<accession>S7R6X6</accession>
<gene>
    <name evidence="1" type="ORF">GLOTRDRAFT_134223</name>
</gene>
<name>S7R6X6_GLOTA</name>
<dbReference type="HOGENOM" id="CLU_915435_0_0_1"/>
<proteinExistence type="predicted"/>
<evidence type="ECO:0000313" key="2">
    <source>
        <dbReference type="Proteomes" id="UP000030669"/>
    </source>
</evidence>